<dbReference type="Gene3D" id="3.60.20.10">
    <property type="entry name" value="Glutamine Phosphoribosylpyrophosphate, subunit 1, domain 1"/>
    <property type="match status" value="1"/>
</dbReference>
<dbReference type="AlphaFoldDB" id="A0A326U3H5"/>
<dbReference type="EMBL" id="QKUF01000019">
    <property type="protein sequence ID" value="PZW25367.1"/>
    <property type="molecule type" value="Genomic_DNA"/>
</dbReference>
<evidence type="ECO:0000313" key="3">
    <source>
        <dbReference type="Proteomes" id="UP000248806"/>
    </source>
</evidence>
<dbReference type="InterPro" id="IPR029055">
    <property type="entry name" value="Ntn_hydrolases_N"/>
</dbReference>
<keyword evidence="3" id="KW-1185">Reference proteome</keyword>
<gene>
    <name evidence="2" type="ORF">EI42_04419</name>
</gene>
<feature type="domain" description="Glutamine amidotransferase type-2" evidence="1">
    <location>
        <begin position="2"/>
        <end position="241"/>
    </location>
</feature>
<name>A0A326U3H5_THEHA</name>
<protein>
    <recommendedName>
        <fullName evidence="1">Glutamine amidotransferase type-2 domain-containing protein</fullName>
    </recommendedName>
</protein>
<dbReference type="SUPFAM" id="SSF56235">
    <property type="entry name" value="N-terminal nucleophile aminohydrolases (Ntn hydrolases)"/>
    <property type="match status" value="1"/>
</dbReference>
<dbReference type="InterPro" id="IPR017932">
    <property type="entry name" value="GATase_2_dom"/>
</dbReference>
<evidence type="ECO:0000313" key="2">
    <source>
        <dbReference type="EMBL" id="PZW25367.1"/>
    </source>
</evidence>
<sequence>MCRLLLMNAAALDMIEPVMEDLLQYLIEAKGGDGNGVAALWKNGRMESEKGVRKVRSVLQILKLFRSEGASWLLFHTRLATCGEVSKALCHPFVENDFLLAHNGHDAVFAELGQALSLSDSACIARVWGRLDLPIRELQRRKGVFMGFAKEDPFIVKGDPHSDLVALWDSKKRAVLFASELPPGMPFMTKVGQVALVGEGEIFDAMDDGFEDLVKGLEEWKKKHRVATISSDLQKMYQMYS</sequence>
<comment type="caution">
    <text evidence="2">The sequence shown here is derived from an EMBL/GenBank/DDBJ whole genome shotgun (WGS) entry which is preliminary data.</text>
</comment>
<accession>A0A326U3H5</accession>
<dbReference type="PROSITE" id="PS51278">
    <property type="entry name" value="GATASE_TYPE_2"/>
    <property type="match status" value="1"/>
</dbReference>
<dbReference type="Proteomes" id="UP000248806">
    <property type="component" value="Unassembled WGS sequence"/>
</dbReference>
<evidence type="ECO:0000259" key="1">
    <source>
        <dbReference type="PROSITE" id="PS51278"/>
    </source>
</evidence>
<reference evidence="2 3" key="1">
    <citation type="submission" date="2018-06" db="EMBL/GenBank/DDBJ databases">
        <title>Genomic Encyclopedia of Archaeal and Bacterial Type Strains, Phase II (KMG-II): from individual species to whole genera.</title>
        <authorList>
            <person name="Goeker M."/>
        </authorList>
    </citation>
    <scope>NUCLEOTIDE SEQUENCE [LARGE SCALE GENOMIC DNA]</scope>
    <source>
        <strain evidence="2 3">ATCC BAA-1881</strain>
    </source>
</reference>
<dbReference type="CDD" id="cd00352">
    <property type="entry name" value="Gn_AT_II"/>
    <property type="match status" value="1"/>
</dbReference>
<proteinExistence type="predicted"/>
<organism evidence="2 3">
    <name type="scientific">Thermosporothrix hazakensis</name>
    <dbReference type="NCBI Taxonomy" id="644383"/>
    <lineage>
        <taxon>Bacteria</taxon>
        <taxon>Bacillati</taxon>
        <taxon>Chloroflexota</taxon>
        <taxon>Ktedonobacteria</taxon>
        <taxon>Ktedonobacterales</taxon>
        <taxon>Thermosporotrichaceae</taxon>
        <taxon>Thermosporothrix</taxon>
    </lineage>
</organism>